<reference evidence="2" key="2">
    <citation type="submission" date="2021-09" db="EMBL/GenBank/DDBJ databases">
        <authorList>
            <person name="Jia N."/>
            <person name="Wang J."/>
            <person name="Shi W."/>
            <person name="Du L."/>
            <person name="Sun Y."/>
            <person name="Zhan W."/>
            <person name="Jiang J."/>
            <person name="Wang Q."/>
            <person name="Zhang B."/>
            <person name="Ji P."/>
            <person name="Sakyi L.B."/>
            <person name="Cui X."/>
            <person name="Yuan T."/>
            <person name="Jiang B."/>
            <person name="Yang W."/>
            <person name="Lam T.T.-Y."/>
            <person name="Chang Q."/>
            <person name="Ding S."/>
            <person name="Wang X."/>
            <person name="Zhu J."/>
            <person name="Ruan X."/>
            <person name="Zhao L."/>
            <person name="Wei J."/>
            <person name="Que T."/>
            <person name="Du C."/>
            <person name="Cheng J."/>
            <person name="Dai P."/>
            <person name="Han X."/>
            <person name="Huang E."/>
            <person name="Gao Y."/>
            <person name="Liu J."/>
            <person name="Shao H."/>
            <person name="Ye R."/>
            <person name="Li L."/>
            <person name="Wei W."/>
            <person name="Wang X."/>
            <person name="Wang C."/>
            <person name="Huo Q."/>
            <person name="Li W."/>
            <person name="Guo W."/>
            <person name="Chen H."/>
            <person name="Chen S."/>
            <person name="Zhou L."/>
            <person name="Zhou L."/>
            <person name="Ni X."/>
            <person name="Tian J."/>
            <person name="Zhou Y."/>
            <person name="Sheng Y."/>
            <person name="Liu T."/>
            <person name="Pan Y."/>
            <person name="Xia L."/>
            <person name="Li J."/>
            <person name="Zhao F."/>
            <person name="Cao W."/>
        </authorList>
    </citation>
    <scope>NUCLEOTIDE SEQUENCE</scope>
    <source>
        <strain evidence="2">Rmic-2018</strain>
        <tissue evidence="2">Larvae</tissue>
    </source>
</reference>
<sequence>MLEYAQELENIERRLEVRHVAEMEEVRAQGQHIEVLRESLQQELQEVKAGYGEEQRKQRRILKTEHSLVANSQKAQFGLALEALKKAHKAQIEMMKEEHANGKLPEGKADKRTAQEAVESRYHATASIAKIESSLVDWSDIFMKDILYERSGLMKQHRSLRAIGDKVQVEKEDLQESLERATERVDTFKKEPAANASNATVTVADRRLGSATNQQRAGRPALGRPAKCRPGPRTLSGRLRHHHHNRRRVGRDRG</sequence>
<feature type="compositionally biased region" description="Low complexity" evidence="1">
    <location>
        <begin position="193"/>
        <end position="203"/>
    </location>
</feature>
<evidence type="ECO:0000313" key="3">
    <source>
        <dbReference type="Proteomes" id="UP000821866"/>
    </source>
</evidence>
<evidence type="ECO:0000256" key="1">
    <source>
        <dbReference type="SAM" id="MobiDB-lite"/>
    </source>
</evidence>
<comment type="caution">
    <text evidence="2">The sequence shown here is derived from an EMBL/GenBank/DDBJ whole genome shotgun (WGS) entry which is preliminary data.</text>
</comment>
<evidence type="ECO:0000313" key="2">
    <source>
        <dbReference type="EMBL" id="KAH8019508.1"/>
    </source>
</evidence>
<accession>A0A9J6DBH8</accession>
<protein>
    <submittedName>
        <fullName evidence="2">Uncharacterized protein</fullName>
    </submittedName>
</protein>
<gene>
    <name evidence="2" type="ORF">HPB51_019847</name>
</gene>
<dbReference type="EMBL" id="JABSTU010000010">
    <property type="protein sequence ID" value="KAH8019508.1"/>
    <property type="molecule type" value="Genomic_DNA"/>
</dbReference>
<organism evidence="2 3">
    <name type="scientific">Rhipicephalus microplus</name>
    <name type="common">Cattle tick</name>
    <name type="synonym">Boophilus microplus</name>
    <dbReference type="NCBI Taxonomy" id="6941"/>
    <lineage>
        <taxon>Eukaryota</taxon>
        <taxon>Metazoa</taxon>
        <taxon>Ecdysozoa</taxon>
        <taxon>Arthropoda</taxon>
        <taxon>Chelicerata</taxon>
        <taxon>Arachnida</taxon>
        <taxon>Acari</taxon>
        <taxon>Parasitiformes</taxon>
        <taxon>Ixodida</taxon>
        <taxon>Ixodoidea</taxon>
        <taxon>Ixodidae</taxon>
        <taxon>Rhipicephalinae</taxon>
        <taxon>Rhipicephalus</taxon>
        <taxon>Boophilus</taxon>
    </lineage>
</organism>
<name>A0A9J6DBH8_RHIMP</name>
<feature type="region of interest" description="Disordered" evidence="1">
    <location>
        <begin position="188"/>
        <end position="254"/>
    </location>
</feature>
<feature type="compositionally biased region" description="Basic residues" evidence="1">
    <location>
        <begin position="238"/>
        <end position="254"/>
    </location>
</feature>
<proteinExistence type="predicted"/>
<dbReference type="AlphaFoldDB" id="A0A9J6DBH8"/>
<keyword evidence="3" id="KW-1185">Reference proteome</keyword>
<reference evidence="2" key="1">
    <citation type="journal article" date="2020" name="Cell">
        <title>Large-Scale Comparative Analyses of Tick Genomes Elucidate Their Genetic Diversity and Vector Capacities.</title>
        <authorList>
            <consortium name="Tick Genome and Microbiome Consortium (TIGMIC)"/>
            <person name="Jia N."/>
            <person name="Wang J."/>
            <person name="Shi W."/>
            <person name="Du L."/>
            <person name="Sun Y."/>
            <person name="Zhan W."/>
            <person name="Jiang J.F."/>
            <person name="Wang Q."/>
            <person name="Zhang B."/>
            <person name="Ji P."/>
            <person name="Bell-Sakyi L."/>
            <person name="Cui X.M."/>
            <person name="Yuan T.T."/>
            <person name="Jiang B.G."/>
            <person name="Yang W.F."/>
            <person name="Lam T.T."/>
            <person name="Chang Q.C."/>
            <person name="Ding S.J."/>
            <person name="Wang X.J."/>
            <person name="Zhu J.G."/>
            <person name="Ruan X.D."/>
            <person name="Zhao L."/>
            <person name="Wei J.T."/>
            <person name="Ye R.Z."/>
            <person name="Que T.C."/>
            <person name="Du C.H."/>
            <person name="Zhou Y.H."/>
            <person name="Cheng J.X."/>
            <person name="Dai P.F."/>
            <person name="Guo W.B."/>
            <person name="Han X.H."/>
            <person name="Huang E.J."/>
            <person name="Li L.F."/>
            <person name="Wei W."/>
            <person name="Gao Y.C."/>
            <person name="Liu J.Z."/>
            <person name="Shao H.Z."/>
            <person name="Wang X."/>
            <person name="Wang C.C."/>
            <person name="Yang T.C."/>
            <person name="Huo Q.B."/>
            <person name="Li W."/>
            <person name="Chen H.Y."/>
            <person name="Chen S.E."/>
            <person name="Zhou L.G."/>
            <person name="Ni X.B."/>
            <person name="Tian J.H."/>
            <person name="Sheng Y."/>
            <person name="Liu T."/>
            <person name="Pan Y.S."/>
            <person name="Xia L.Y."/>
            <person name="Li J."/>
            <person name="Zhao F."/>
            <person name="Cao W.C."/>
        </authorList>
    </citation>
    <scope>NUCLEOTIDE SEQUENCE</scope>
    <source>
        <strain evidence="2">Rmic-2018</strain>
    </source>
</reference>
<dbReference type="VEuPathDB" id="VectorBase:LOC119178495"/>
<dbReference type="Proteomes" id="UP000821866">
    <property type="component" value="Chromosome 8"/>
</dbReference>